<comment type="function">
    <text evidence="1">Involved in the catabolism of quinolinic acid (QA).</text>
</comment>
<dbReference type="SUPFAM" id="SSF54675">
    <property type="entry name" value="Nicotinate/Quinolinate PRTase N-terminal domain-like"/>
    <property type="match status" value="1"/>
</dbReference>
<dbReference type="RefSeq" id="WP_013931793.1">
    <property type="nucleotide sequence ID" value="NC_015707.1"/>
</dbReference>
<dbReference type="InterPro" id="IPR022412">
    <property type="entry name" value="Quinolinate_PRibosylTrfase_N"/>
</dbReference>
<dbReference type="Pfam" id="PF02749">
    <property type="entry name" value="QRPTase_N"/>
    <property type="match status" value="1"/>
</dbReference>
<dbReference type="NCBIfam" id="TIGR00078">
    <property type="entry name" value="nadC"/>
    <property type="match status" value="1"/>
</dbReference>
<sequence>MYGELIDELCKWIAKDENFFDPASYPLKNKVAKAEILLKEDNVVVSGIEIIELLSKKFCLETLFKVRDGQLTSSGVVGNIKGCAYDLLVCERTFLNILSIMSATATRTYQLVQKIRKLGYNTKIAATRKVLPFVGELQKLAVIHGGGDSHRWNLFETIMIKDNHKKLYGSISKAVEEIRKLVSFTKKIEVEVEAEEELEEAIESEVDIIMLDNFPPEKVKELARRIKSRNPKILVEASGGINEETVEEYLCPDLDVISIGRLTSEIRYVDFSLEVVDSL</sequence>
<evidence type="ECO:0000313" key="13">
    <source>
        <dbReference type="Proteomes" id="UP000006804"/>
    </source>
</evidence>
<proteinExistence type="inferred from homology"/>
<organism evidence="12 13">
    <name type="scientific">Pseudothermotoga thermarum DSM 5069</name>
    <dbReference type="NCBI Taxonomy" id="688269"/>
    <lineage>
        <taxon>Bacteria</taxon>
        <taxon>Thermotogati</taxon>
        <taxon>Thermotogota</taxon>
        <taxon>Thermotogae</taxon>
        <taxon>Thermotogales</taxon>
        <taxon>Thermotogaceae</taxon>
        <taxon>Pseudothermotoga</taxon>
    </lineage>
</organism>
<dbReference type="GO" id="GO:0004514">
    <property type="term" value="F:nicotinate-nucleotide diphosphorylase (carboxylating) activity"/>
    <property type="evidence" value="ECO:0007669"/>
    <property type="project" value="UniProtKB-EC"/>
</dbReference>
<dbReference type="Pfam" id="PF01729">
    <property type="entry name" value="QRPTase_C"/>
    <property type="match status" value="1"/>
</dbReference>
<evidence type="ECO:0000256" key="7">
    <source>
        <dbReference type="ARBA" id="ARBA00022679"/>
    </source>
</evidence>
<evidence type="ECO:0000256" key="3">
    <source>
        <dbReference type="ARBA" id="ARBA00009400"/>
    </source>
</evidence>
<dbReference type="InterPro" id="IPR002638">
    <property type="entry name" value="Quinolinate_PRibosylTrfase_C"/>
</dbReference>
<dbReference type="GO" id="GO:0034213">
    <property type="term" value="P:quinolinate catabolic process"/>
    <property type="evidence" value="ECO:0007669"/>
    <property type="project" value="TreeGrafter"/>
</dbReference>
<dbReference type="Proteomes" id="UP000006804">
    <property type="component" value="Chromosome"/>
</dbReference>
<dbReference type="AlphaFoldDB" id="F7YWX8"/>
<protein>
    <recommendedName>
        <fullName evidence="4">nicotinate-nucleotide diphosphorylase (carboxylating)</fullName>
        <ecNumber evidence="4">2.4.2.19</ecNumber>
    </recommendedName>
    <alternativeName>
        <fullName evidence="8">Quinolinate phosphoribosyltransferase [decarboxylating]</fullName>
    </alternativeName>
</protein>
<comment type="pathway">
    <text evidence="2">Cofactor biosynthesis; NAD(+) biosynthesis; nicotinate D-ribonucleotide from quinolinate: step 1/1.</text>
</comment>
<dbReference type="EC" id="2.4.2.19" evidence="4"/>
<dbReference type="InterPro" id="IPR037128">
    <property type="entry name" value="Quinolinate_PRibosylTase_N_sf"/>
</dbReference>
<evidence type="ECO:0000256" key="1">
    <source>
        <dbReference type="ARBA" id="ARBA00003237"/>
    </source>
</evidence>
<dbReference type="HOGENOM" id="CLU_039622_2_0_0"/>
<dbReference type="FunFam" id="3.20.20.70:FF:000030">
    <property type="entry name" value="Nicotinate-nucleotide pyrophosphorylase, carboxylating"/>
    <property type="match status" value="1"/>
</dbReference>
<keyword evidence="6 9" id="KW-0328">Glycosyltransferase</keyword>
<dbReference type="PIRSF" id="PIRSF006250">
    <property type="entry name" value="NadC_ModD"/>
    <property type="match status" value="1"/>
</dbReference>
<dbReference type="PATRIC" id="fig|688269.3.peg.493"/>
<dbReference type="PANTHER" id="PTHR32179:SF3">
    <property type="entry name" value="NICOTINATE-NUCLEOTIDE PYROPHOSPHORYLASE [CARBOXYLATING]"/>
    <property type="match status" value="1"/>
</dbReference>
<dbReference type="KEGG" id="tta:Theth_0478"/>
<comment type="similarity">
    <text evidence="3 9">Belongs to the NadC/ModD family.</text>
</comment>
<evidence type="ECO:0000259" key="10">
    <source>
        <dbReference type="Pfam" id="PF01729"/>
    </source>
</evidence>
<evidence type="ECO:0000256" key="4">
    <source>
        <dbReference type="ARBA" id="ARBA00011944"/>
    </source>
</evidence>
<evidence type="ECO:0000256" key="6">
    <source>
        <dbReference type="ARBA" id="ARBA00022676"/>
    </source>
</evidence>
<feature type="domain" description="Quinolinate phosphoribosyl transferase C-terminal" evidence="10">
    <location>
        <begin position="105"/>
        <end position="274"/>
    </location>
</feature>
<evidence type="ECO:0000259" key="11">
    <source>
        <dbReference type="Pfam" id="PF02749"/>
    </source>
</evidence>
<dbReference type="Gene3D" id="3.90.1170.20">
    <property type="entry name" value="Quinolinate phosphoribosyl transferase, N-terminal domain"/>
    <property type="match status" value="1"/>
</dbReference>
<keyword evidence="7 9" id="KW-0808">Transferase</keyword>
<dbReference type="GO" id="GO:0009435">
    <property type="term" value="P:NAD+ biosynthetic process"/>
    <property type="evidence" value="ECO:0007669"/>
    <property type="project" value="UniProtKB-UniPathway"/>
</dbReference>
<evidence type="ECO:0000256" key="9">
    <source>
        <dbReference type="PIRNR" id="PIRNR006250"/>
    </source>
</evidence>
<dbReference type="eggNOG" id="COG0157">
    <property type="taxonomic scope" value="Bacteria"/>
</dbReference>
<feature type="domain" description="Quinolinate phosphoribosyl transferase N-terminal" evidence="11">
    <location>
        <begin position="28"/>
        <end position="102"/>
    </location>
</feature>
<dbReference type="GO" id="GO:0005737">
    <property type="term" value="C:cytoplasm"/>
    <property type="evidence" value="ECO:0007669"/>
    <property type="project" value="TreeGrafter"/>
</dbReference>
<dbReference type="InterPro" id="IPR004393">
    <property type="entry name" value="NadC"/>
</dbReference>
<dbReference type="UniPathway" id="UPA00253">
    <property type="reaction ID" value="UER00331"/>
</dbReference>
<keyword evidence="13" id="KW-1185">Reference proteome</keyword>
<evidence type="ECO:0000256" key="8">
    <source>
        <dbReference type="ARBA" id="ARBA00033102"/>
    </source>
</evidence>
<accession>F7YWX8</accession>
<evidence type="ECO:0000256" key="2">
    <source>
        <dbReference type="ARBA" id="ARBA00004893"/>
    </source>
</evidence>
<keyword evidence="5" id="KW-0662">Pyridine nucleotide biosynthesis</keyword>
<dbReference type="SUPFAM" id="SSF51690">
    <property type="entry name" value="Nicotinate/Quinolinate PRTase C-terminal domain-like"/>
    <property type="match status" value="1"/>
</dbReference>
<dbReference type="PANTHER" id="PTHR32179">
    <property type="entry name" value="NICOTINATE-NUCLEOTIDE PYROPHOSPHORYLASE [CARBOXYLATING]"/>
    <property type="match status" value="1"/>
</dbReference>
<dbReference type="InterPro" id="IPR036068">
    <property type="entry name" value="Nicotinate_pribotase-like_C"/>
</dbReference>
<dbReference type="Gene3D" id="3.20.20.70">
    <property type="entry name" value="Aldolase class I"/>
    <property type="match status" value="1"/>
</dbReference>
<reference evidence="12 13" key="1">
    <citation type="submission" date="2010-11" db="EMBL/GenBank/DDBJ databases">
        <title>The complete genome of Thermotoga thermarum DSM 5069.</title>
        <authorList>
            <consortium name="US DOE Joint Genome Institute (JGI-PGF)"/>
            <person name="Lucas S."/>
            <person name="Copeland A."/>
            <person name="Lapidus A."/>
            <person name="Bruce D."/>
            <person name="Goodwin L."/>
            <person name="Pitluck S."/>
            <person name="Kyrpides N."/>
            <person name="Mavromatis K."/>
            <person name="Ivanova N."/>
            <person name="Zeytun A."/>
            <person name="Brettin T."/>
            <person name="Detter J.C."/>
            <person name="Tapia R."/>
            <person name="Han C."/>
            <person name="Land M."/>
            <person name="Hauser L."/>
            <person name="Markowitz V."/>
            <person name="Cheng J.-F."/>
            <person name="Hugenholtz P."/>
            <person name="Woyke T."/>
            <person name="Wu D."/>
            <person name="Spring S."/>
            <person name="Schroeder M."/>
            <person name="Brambilla E."/>
            <person name="Klenk H.-P."/>
            <person name="Eisen J.A."/>
        </authorList>
    </citation>
    <scope>NUCLEOTIDE SEQUENCE [LARGE SCALE GENOMIC DNA]</scope>
    <source>
        <strain evidence="12 13">DSM 5069</strain>
    </source>
</reference>
<dbReference type="EMBL" id="CP002351">
    <property type="protein sequence ID" value="AEH50570.1"/>
    <property type="molecule type" value="Genomic_DNA"/>
</dbReference>
<dbReference type="STRING" id="688269.Theth_0478"/>
<evidence type="ECO:0000256" key="5">
    <source>
        <dbReference type="ARBA" id="ARBA00022642"/>
    </source>
</evidence>
<name>F7YWX8_9THEM</name>
<gene>
    <name evidence="12" type="ORF">Theth_0478</name>
</gene>
<evidence type="ECO:0000313" key="12">
    <source>
        <dbReference type="EMBL" id="AEH50570.1"/>
    </source>
</evidence>
<dbReference type="InterPro" id="IPR013785">
    <property type="entry name" value="Aldolase_TIM"/>
</dbReference>
<dbReference type="InterPro" id="IPR027277">
    <property type="entry name" value="NadC/ModD"/>
</dbReference>